<reference evidence="2" key="1">
    <citation type="submission" date="2018-05" db="EMBL/GenBank/DDBJ databases">
        <authorList>
            <person name="Lanie J.A."/>
            <person name="Ng W.-L."/>
            <person name="Kazmierczak K.M."/>
            <person name="Andrzejewski T.M."/>
            <person name="Davidsen T.M."/>
            <person name="Wayne K.J."/>
            <person name="Tettelin H."/>
            <person name="Glass J.I."/>
            <person name="Rusch D."/>
            <person name="Podicherti R."/>
            <person name="Tsui H.-C.T."/>
            <person name="Winkler M.E."/>
        </authorList>
    </citation>
    <scope>NUCLEOTIDE SEQUENCE</scope>
</reference>
<feature type="transmembrane region" description="Helical" evidence="1">
    <location>
        <begin position="104"/>
        <end position="124"/>
    </location>
</feature>
<feature type="transmembrane region" description="Helical" evidence="1">
    <location>
        <begin position="12"/>
        <end position="32"/>
    </location>
</feature>
<proteinExistence type="predicted"/>
<keyword evidence="1" id="KW-1133">Transmembrane helix</keyword>
<feature type="transmembrane region" description="Helical" evidence="1">
    <location>
        <begin position="44"/>
        <end position="66"/>
    </location>
</feature>
<evidence type="ECO:0008006" key="3">
    <source>
        <dbReference type="Google" id="ProtNLM"/>
    </source>
</evidence>
<dbReference type="EMBL" id="UINC01034280">
    <property type="protein sequence ID" value="SVB24874.1"/>
    <property type="molecule type" value="Genomic_DNA"/>
</dbReference>
<gene>
    <name evidence="2" type="ORF">METZ01_LOCUS177728</name>
</gene>
<keyword evidence="1" id="KW-0812">Transmembrane</keyword>
<sequence length="130" mass="14295">MDNFLFNAHSGLRYIILLFGVLTLVYSIYGVIAKRPYDSKIRILAASFVGSIHLQLLLGFALILTGRFQPVLIGHIFMMFLAAAVGQIPVSIMRRRPIEQKSYLPHGIGSLLALIFIVLGIQAIGKSVLG</sequence>
<name>A0A382CG78_9ZZZZ</name>
<accession>A0A382CG78</accession>
<organism evidence="2">
    <name type="scientific">marine metagenome</name>
    <dbReference type="NCBI Taxonomy" id="408172"/>
    <lineage>
        <taxon>unclassified sequences</taxon>
        <taxon>metagenomes</taxon>
        <taxon>ecological metagenomes</taxon>
    </lineage>
</organism>
<evidence type="ECO:0000256" key="1">
    <source>
        <dbReference type="SAM" id="Phobius"/>
    </source>
</evidence>
<evidence type="ECO:0000313" key="2">
    <source>
        <dbReference type="EMBL" id="SVB24874.1"/>
    </source>
</evidence>
<feature type="transmembrane region" description="Helical" evidence="1">
    <location>
        <begin position="72"/>
        <end position="92"/>
    </location>
</feature>
<dbReference type="AlphaFoldDB" id="A0A382CG78"/>
<keyword evidence="1" id="KW-0472">Membrane</keyword>
<protein>
    <recommendedName>
        <fullName evidence="3">Cytochrome oxidase assembly protein</fullName>
    </recommendedName>
</protein>